<evidence type="ECO:0000313" key="2">
    <source>
        <dbReference type="Proteomes" id="UP000724874"/>
    </source>
</evidence>
<dbReference type="AlphaFoldDB" id="A0A9P5NCH9"/>
<keyword evidence="2" id="KW-1185">Reference proteome</keyword>
<comment type="caution">
    <text evidence="1">The sequence shown here is derived from an EMBL/GenBank/DDBJ whole genome shotgun (WGS) entry which is preliminary data.</text>
</comment>
<reference evidence="1" key="1">
    <citation type="submission" date="2020-11" db="EMBL/GenBank/DDBJ databases">
        <authorList>
            <consortium name="DOE Joint Genome Institute"/>
            <person name="Ahrendt S."/>
            <person name="Riley R."/>
            <person name="Andreopoulos W."/>
            <person name="LaButti K."/>
            <person name="Pangilinan J."/>
            <person name="Ruiz-duenas F.J."/>
            <person name="Barrasa J.M."/>
            <person name="Sanchez-Garcia M."/>
            <person name="Camarero S."/>
            <person name="Miyauchi S."/>
            <person name="Serrano A."/>
            <person name="Linde D."/>
            <person name="Babiker R."/>
            <person name="Drula E."/>
            <person name="Ayuso-Fernandez I."/>
            <person name="Pacheco R."/>
            <person name="Padilla G."/>
            <person name="Ferreira P."/>
            <person name="Barriuso J."/>
            <person name="Kellner H."/>
            <person name="Castanera R."/>
            <person name="Alfaro M."/>
            <person name="Ramirez L."/>
            <person name="Pisabarro A.G."/>
            <person name="Kuo A."/>
            <person name="Tritt A."/>
            <person name="Lipzen A."/>
            <person name="He G."/>
            <person name="Yan M."/>
            <person name="Ng V."/>
            <person name="Cullen D."/>
            <person name="Martin F."/>
            <person name="Rosso M.-N."/>
            <person name="Henrissat B."/>
            <person name="Hibbett D."/>
            <person name="Martinez A.T."/>
            <person name="Grigoriev I.V."/>
        </authorList>
    </citation>
    <scope>NUCLEOTIDE SEQUENCE</scope>
    <source>
        <strain evidence="1">AH 44721</strain>
    </source>
</reference>
<evidence type="ECO:0000313" key="1">
    <source>
        <dbReference type="EMBL" id="KAF8878137.1"/>
    </source>
</evidence>
<name>A0A9P5NCH9_GYMJU</name>
<accession>A0A9P5NCH9</accession>
<proteinExistence type="predicted"/>
<dbReference type="EMBL" id="JADNYJ010000162">
    <property type="protein sequence ID" value="KAF8878137.1"/>
    <property type="molecule type" value="Genomic_DNA"/>
</dbReference>
<protein>
    <submittedName>
        <fullName evidence="1">Uncharacterized protein</fullName>
    </submittedName>
</protein>
<dbReference type="Proteomes" id="UP000724874">
    <property type="component" value="Unassembled WGS sequence"/>
</dbReference>
<organism evidence="1 2">
    <name type="scientific">Gymnopilus junonius</name>
    <name type="common">Spectacular rustgill mushroom</name>
    <name type="synonym">Gymnopilus spectabilis subsp. junonius</name>
    <dbReference type="NCBI Taxonomy" id="109634"/>
    <lineage>
        <taxon>Eukaryota</taxon>
        <taxon>Fungi</taxon>
        <taxon>Dikarya</taxon>
        <taxon>Basidiomycota</taxon>
        <taxon>Agaricomycotina</taxon>
        <taxon>Agaricomycetes</taxon>
        <taxon>Agaricomycetidae</taxon>
        <taxon>Agaricales</taxon>
        <taxon>Agaricineae</taxon>
        <taxon>Hymenogastraceae</taxon>
        <taxon>Gymnopilus</taxon>
    </lineage>
</organism>
<gene>
    <name evidence="1" type="ORF">CPB84DRAFT_1751989</name>
</gene>
<sequence length="146" mass="16234">MLRSSESLESQGIPQSLGIHQSQGIPGDWKVLLKCVPILIVHLELEYQYHLVLASSFVPPEWCSLVTQYHLALRKQMAGHDKEPAASKHSNVLAQAWPESLALAWLEVALTSHNHELGQKPKIRLGLAWLWPGLALAWAGAFGRYA</sequence>